<evidence type="ECO:0000313" key="1">
    <source>
        <dbReference type="EMBL" id="CAL1680127.1"/>
    </source>
</evidence>
<dbReference type="Proteomes" id="UP001497644">
    <property type="component" value="Chromosome 2"/>
</dbReference>
<reference evidence="1" key="1">
    <citation type="submission" date="2024-04" db="EMBL/GenBank/DDBJ databases">
        <authorList>
            <consortium name="Molecular Ecology Group"/>
        </authorList>
    </citation>
    <scope>NUCLEOTIDE SEQUENCE</scope>
</reference>
<name>A0AAV2NKX8_9HYME</name>
<accession>A0AAV2NKX8</accession>
<organism evidence="1 2">
    <name type="scientific">Lasius platythorax</name>
    <dbReference type="NCBI Taxonomy" id="488582"/>
    <lineage>
        <taxon>Eukaryota</taxon>
        <taxon>Metazoa</taxon>
        <taxon>Ecdysozoa</taxon>
        <taxon>Arthropoda</taxon>
        <taxon>Hexapoda</taxon>
        <taxon>Insecta</taxon>
        <taxon>Pterygota</taxon>
        <taxon>Neoptera</taxon>
        <taxon>Endopterygota</taxon>
        <taxon>Hymenoptera</taxon>
        <taxon>Apocrita</taxon>
        <taxon>Aculeata</taxon>
        <taxon>Formicoidea</taxon>
        <taxon>Formicidae</taxon>
        <taxon>Formicinae</taxon>
        <taxon>Lasius</taxon>
        <taxon>Lasius</taxon>
    </lineage>
</organism>
<evidence type="ECO:0000313" key="2">
    <source>
        <dbReference type="Proteomes" id="UP001497644"/>
    </source>
</evidence>
<dbReference type="AlphaFoldDB" id="A0AAV2NKX8"/>
<sequence>MRGRGGGDGAIKLENVVARKIESFREIFINYNIKLRSSRKKPNIGEIGPRCRSTTWRIIKFSSGGSEVEESMEKADNSRQK</sequence>
<proteinExistence type="predicted"/>
<gene>
    <name evidence="1" type="ORF">LPLAT_LOCUS6208</name>
</gene>
<keyword evidence="2" id="KW-1185">Reference proteome</keyword>
<protein>
    <submittedName>
        <fullName evidence="1">Uncharacterized protein</fullName>
    </submittedName>
</protein>
<dbReference type="EMBL" id="OZ034825">
    <property type="protein sequence ID" value="CAL1680127.1"/>
    <property type="molecule type" value="Genomic_DNA"/>
</dbReference>